<evidence type="ECO:0000256" key="1">
    <source>
        <dbReference type="ARBA" id="ARBA00009009"/>
    </source>
</evidence>
<comment type="caution">
    <text evidence="9">The sequence shown here is derived from an EMBL/GenBank/DDBJ whole genome shotgun (WGS) entry which is preliminary data.</text>
</comment>
<dbReference type="PRINTS" id="PR00118">
    <property type="entry name" value="BLACTAMASEA"/>
</dbReference>
<evidence type="ECO:0000259" key="8">
    <source>
        <dbReference type="Pfam" id="PF13354"/>
    </source>
</evidence>
<dbReference type="InterPro" id="IPR006311">
    <property type="entry name" value="TAT_signal"/>
</dbReference>
<dbReference type="InterPro" id="IPR000871">
    <property type="entry name" value="Beta-lactam_class-A"/>
</dbReference>
<dbReference type="PROSITE" id="PS00146">
    <property type="entry name" value="BETA_LACTAMASE_A"/>
    <property type="match status" value="1"/>
</dbReference>
<dbReference type="InterPro" id="IPR012338">
    <property type="entry name" value="Beta-lactam/transpept-like"/>
</dbReference>
<dbReference type="SUPFAM" id="SSF56601">
    <property type="entry name" value="beta-lactamase/transpeptidase-like"/>
    <property type="match status" value="1"/>
</dbReference>
<keyword evidence="4 6" id="KW-0378">Hydrolase</keyword>
<name>A0ABT6A1S7_9ACTN</name>
<organism evidence="9 10">
    <name type="scientific">Streptomyces tropicalis</name>
    <dbReference type="NCBI Taxonomy" id="3034234"/>
    <lineage>
        <taxon>Bacteria</taxon>
        <taxon>Bacillati</taxon>
        <taxon>Actinomycetota</taxon>
        <taxon>Actinomycetes</taxon>
        <taxon>Kitasatosporales</taxon>
        <taxon>Streptomycetaceae</taxon>
        <taxon>Streptomyces</taxon>
    </lineage>
</organism>
<proteinExistence type="inferred from homology"/>
<comment type="catalytic activity">
    <reaction evidence="6">
        <text>a beta-lactam + H2O = a substituted beta-amino acid</text>
        <dbReference type="Rhea" id="RHEA:20401"/>
        <dbReference type="ChEBI" id="CHEBI:15377"/>
        <dbReference type="ChEBI" id="CHEBI:35627"/>
        <dbReference type="ChEBI" id="CHEBI:140347"/>
        <dbReference type="EC" id="3.5.2.6"/>
    </reaction>
</comment>
<dbReference type="PROSITE" id="PS51318">
    <property type="entry name" value="TAT"/>
    <property type="match status" value="1"/>
</dbReference>
<dbReference type="Pfam" id="PF13354">
    <property type="entry name" value="Beta-lactamase2"/>
    <property type="match status" value="1"/>
</dbReference>
<dbReference type="Proteomes" id="UP001221150">
    <property type="component" value="Unassembled WGS sequence"/>
</dbReference>
<dbReference type="PANTHER" id="PTHR35333">
    <property type="entry name" value="BETA-LACTAMASE"/>
    <property type="match status" value="1"/>
</dbReference>
<dbReference type="InterPro" id="IPR023650">
    <property type="entry name" value="Beta-lactam_class-A_AS"/>
</dbReference>
<comment type="similarity">
    <text evidence="1 6">Belongs to the class-A beta-lactamase family.</text>
</comment>
<dbReference type="InterPro" id="IPR045155">
    <property type="entry name" value="Beta-lactam_cat"/>
</dbReference>
<dbReference type="RefSeq" id="WP_276108149.1">
    <property type="nucleotide sequence ID" value="NZ_JARJBB010000003.1"/>
</dbReference>
<keyword evidence="5 6" id="KW-0046">Antibiotic resistance</keyword>
<evidence type="ECO:0000256" key="2">
    <source>
        <dbReference type="ARBA" id="ARBA00012865"/>
    </source>
</evidence>
<keyword evidence="7" id="KW-0732">Signal</keyword>
<reference evidence="9 10" key="1">
    <citation type="submission" date="2023-03" db="EMBL/GenBank/DDBJ databases">
        <title>Draft genome sequence of Streptomyces sp. K1PA1 isolated from peat swamp forest in Thailand.</title>
        <authorList>
            <person name="Klaysubun C."/>
            <person name="Duangmal K."/>
        </authorList>
    </citation>
    <scope>NUCLEOTIDE SEQUENCE [LARGE SCALE GENOMIC DNA]</scope>
    <source>
        <strain evidence="9 10">K1PA1</strain>
    </source>
</reference>
<evidence type="ECO:0000313" key="9">
    <source>
        <dbReference type="EMBL" id="MDF3298602.1"/>
    </source>
</evidence>
<evidence type="ECO:0000256" key="3">
    <source>
        <dbReference type="ARBA" id="ARBA00018879"/>
    </source>
</evidence>
<feature type="signal peptide" evidence="7">
    <location>
        <begin position="1"/>
        <end position="32"/>
    </location>
</feature>
<keyword evidence="10" id="KW-1185">Reference proteome</keyword>
<dbReference type="GO" id="GO:0008800">
    <property type="term" value="F:beta-lactamase activity"/>
    <property type="evidence" value="ECO:0007669"/>
    <property type="project" value="UniProtKB-EC"/>
</dbReference>
<sequence>MTSATPLPRRGLLQAGLAASTALLVPAAAASAAPGTAGPAAGSAAASLRAGEAALRELERRHGARLGVYGRNVRTGRVLAYRAGERFAMCSTFKALAAAAVLHGRVPLDRVVVYPPADLLPNSPVTVRHVADGMTVGDLCAAAIRYSDNTAGNLLLRQIGGPAGLTRFLRRLGDPVTRLDRWEPDLNAAVAGDPRDTTTPEALARSVERPALGRVLPDRDRARFVDWMRGTTTSGERFRKGLPAGWTVADKTGTGDYASANDVGVAWTTRRTPLVLAVLTTKPDRDAAADEPLVAAAARVLARTLAPGE</sequence>
<evidence type="ECO:0000256" key="7">
    <source>
        <dbReference type="SAM" id="SignalP"/>
    </source>
</evidence>
<evidence type="ECO:0000256" key="6">
    <source>
        <dbReference type="RuleBase" id="RU361140"/>
    </source>
</evidence>
<dbReference type="Gene3D" id="3.40.710.10">
    <property type="entry name" value="DD-peptidase/beta-lactamase superfamily"/>
    <property type="match status" value="1"/>
</dbReference>
<evidence type="ECO:0000256" key="4">
    <source>
        <dbReference type="ARBA" id="ARBA00022801"/>
    </source>
</evidence>
<dbReference type="EMBL" id="JARJBB010000003">
    <property type="protein sequence ID" value="MDF3298602.1"/>
    <property type="molecule type" value="Genomic_DNA"/>
</dbReference>
<gene>
    <name evidence="9" type="primary">bla</name>
    <name evidence="9" type="ORF">P3H78_08130</name>
</gene>
<dbReference type="PANTHER" id="PTHR35333:SF3">
    <property type="entry name" value="BETA-LACTAMASE-TYPE TRANSPEPTIDASE FOLD CONTAINING PROTEIN"/>
    <property type="match status" value="1"/>
</dbReference>
<dbReference type="NCBIfam" id="NF033103">
    <property type="entry name" value="bla_class_A"/>
    <property type="match status" value="1"/>
</dbReference>
<evidence type="ECO:0000256" key="5">
    <source>
        <dbReference type="ARBA" id="ARBA00023251"/>
    </source>
</evidence>
<accession>A0ABT6A1S7</accession>
<feature type="domain" description="Beta-lactamase class A catalytic" evidence="8">
    <location>
        <begin position="67"/>
        <end position="280"/>
    </location>
</feature>
<dbReference type="EC" id="3.5.2.6" evidence="2 6"/>
<feature type="chain" id="PRO_5045210459" description="Beta-lactamase" evidence="7">
    <location>
        <begin position="33"/>
        <end position="309"/>
    </location>
</feature>
<protein>
    <recommendedName>
        <fullName evidence="3 6">Beta-lactamase</fullName>
        <ecNumber evidence="2 6">3.5.2.6</ecNumber>
    </recommendedName>
</protein>
<evidence type="ECO:0000313" key="10">
    <source>
        <dbReference type="Proteomes" id="UP001221150"/>
    </source>
</evidence>